<organism evidence="2 3">
    <name type="scientific">Salinadaptatus halalkaliphilus</name>
    <dbReference type="NCBI Taxonomy" id="2419781"/>
    <lineage>
        <taxon>Archaea</taxon>
        <taxon>Methanobacteriati</taxon>
        <taxon>Methanobacteriota</taxon>
        <taxon>Stenosarchaea group</taxon>
        <taxon>Halobacteria</taxon>
        <taxon>Halobacteriales</taxon>
        <taxon>Natrialbaceae</taxon>
        <taxon>Salinadaptatus</taxon>
    </lineage>
</organism>
<evidence type="ECO:0000256" key="1">
    <source>
        <dbReference type="SAM" id="Phobius"/>
    </source>
</evidence>
<reference evidence="2 3" key="1">
    <citation type="submission" date="2018-10" db="EMBL/GenBank/DDBJ databases">
        <title>Natronolimnobius sp. XQ-INN 246 isolated from Inner Mongolia Autonomous Region of China.</title>
        <authorList>
            <person name="Xue Q."/>
        </authorList>
    </citation>
    <scope>NUCLEOTIDE SEQUENCE [LARGE SCALE GENOMIC DNA]</scope>
    <source>
        <strain evidence="2 3">XQ-INN 246</strain>
    </source>
</reference>
<comment type="caution">
    <text evidence="2">The sequence shown here is derived from an EMBL/GenBank/DDBJ whole genome shotgun (WGS) entry which is preliminary data.</text>
</comment>
<keyword evidence="3" id="KW-1185">Reference proteome</keyword>
<keyword evidence="1" id="KW-1133">Transmembrane helix</keyword>
<dbReference type="OrthoDB" id="205096at2157"/>
<name>A0A4S3TJ52_9EURY</name>
<dbReference type="EMBL" id="RBZW01000042">
    <property type="protein sequence ID" value="THE64124.1"/>
    <property type="molecule type" value="Genomic_DNA"/>
</dbReference>
<keyword evidence="1" id="KW-0472">Membrane</keyword>
<proteinExistence type="predicted"/>
<accession>A0A4S3TJ52</accession>
<evidence type="ECO:0000313" key="2">
    <source>
        <dbReference type="EMBL" id="THE64124.1"/>
    </source>
</evidence>
<dbReference type="Proteomes" id="UP000318864">
    <property type="component" value="Unassembled WGS sequence"/>
</dbReference>
<keyword evidence="1" id="KW-0812">Transmembrane</keyword>
<sequence>MSSENAPDRSVGDRVAGYLSQVHDTYDRVENRVRHYTPSVVRVIEVVLALALLAVLSHWVYWVYVTGA</sequence>
<feature type="transmembrane region" description="Helical" evidence="1">
    <location>
        <begin position="40"/>
        <end position="64"/>
    </location>
</feature>
<gene>
    <name evidence="2" type="ORF">D8Y22_14525</name>
</gene>
<evidence type="ECO:0000313" key="3">
    <source>
        <dbReference type="Proteomes" id="UP000318864"/>
    </source>
</evidence>
<dbReference type="AlphaFoldDB" id="A0A4S3TJ52"/>
<dbReference type="RefSeq" id="WP_141465409.1">
    <property type="nucleotide sequence ID" value="NZ_RBZW01000042.1"/>
</dbReference>
<protein>
    <submittedName>
        <fullName evidence="2">Uncharacterized protein</fullName>
    </submittedName>
</protein>